<dbReference type="Proteomes" id="UP000032683">
    <property type="component" value="Unassembled WGS sequence"/>
</dbReference>
<proteinExistence type="predicted"/>
<feature type="domain" description="ABC-type transport auxiliary lipoprotein component" evidence="2">
    <location>
        <begin position="39"/>
        <end position="197"/>
    </location>
</feature>
<feature type="signal peptide" evidence="1">
    <location>
        <begin position="1"/>
        <end position="23"/>
    </location>
</feature>
<organism evidence="3 4">
    <name type="scientific">Komagataeibacter xylinus NBRC 13693</name>
    <dbReference type="NCBI Taxonomy" id="1234668"/>
    <lineage>
        <taxon>Bacteria</taxon>
        <taxon>Pseudomonadati</taxon>
        <taxon>Pseudomonadota</taxon>
        <taxon>Alphaproteobacteria</taxon>
        <taxon>Acetobacterales</taxon>
        <taxon>Acetobacteraceae</taxon>
        <taxon>Komagataeibacter</taxon>
    </lineage>
</organism>
<feature type="chain" id="PRO_5002310541" description="ABC-type transport auxiliary lipoprotein component domain-containing protein" evidence="1">
    <location>
        <begin position="24"/>
        <end position="215"/>
    </location>
</feature>
<dbReference type="RefSeq" id="WP_048855820.1">
    <property type="nucleotide sequence ID" value="NZ_BANJ01000016.1"/>
</dbReference>
<dbReference type="EMBL" id="BANJ01000016">
    <property type="protein sequence ID" value="GAN99086.1"/>
    <property type="molecule type" value="Genomic_DNA"/>
</dbReference>
<dbReference type="AlphaFoldDB" id="A0A0D6Q8G1"/>
<dbReference type="SUPFAM" id="SSF159594">
    <property type="entry name" value="XCC0632-like"/>
    <property type="match status" value="1"/>
</dbReference>
<name>A0A0D6Q8G1_KOMXY</name>
<evidence type="ECO:0000313" key="3">
    <source>
        <dbReference type="EMBL" id="GAN99086.1"/>
    </source>
</evidence>
<evidence type="ECO:0000259" key="2">
    <source>
        <dbReference type="Pfam" id="PF03886"/>
    </source>
</evidence>
<keyword evidence="1" id="KW-0732">Signal</keyword>
<sequence>MQRPFWHFTHSARRTMAATVAMAGVLTLGGCGSSDPTLYSLAPVASTQSMGVGTQVPAVIEVRTPGVPSSLDRQTIVSVQDDYSVTPLAGAAWSEPLAPMLGHVLSTDLQQRLPGRTVFAQNDATTIPAQGVVEVEITRFARDSAGLVHLAGNLSVHRVGDADHGLSVPLDLSASPAGTGTRAMVAALSQLTGQVADMAAERLQALPAAPVPHHS</sequence>
<dbReference type="InterPro" id="IPR005586">
    <property type="entry name" value="ABC_trans_aux"/>
</dbReference>
<accession>A0A0D6Q8G1</accession>
<dbReference type="PROSITE" id="PS51257">
    <property type="entry name" value="PROKAR_LIPOPROTEIN"/>
    <property type="match status" value="1"/>
</dbReference>
<dbReference type="Pfam" id="PF03886">
    <property type="entry name" value="ABC_trans_aux"/>
    <property type="match status" value="1"/>
</dbReference>
<reference evidence="3 4" key="1">
    <citation type="submission" date="2012-11" db="EMBL/GenBank/DDBJ databases">
        <title>Whole genome sequence of Gluconacetobacter xylinus NBRC 13693.</title>
        <authorList>
            <person name="Azuma Y."/>
            <person name="Higashiura N."/>
            <person name="Hirakawa H."/>
            <person name="Matsushita K."/>
        </authorList>
    </citation>
    <scope>NUCLEOTIDE SEQUENCE [LARGE SCALE GENOMIC DNA]</scope>
    <source>
        <strain evidence="3 4">NBRC 13693</strain>
    </source>
</reference>
<dbReference type="Gene3D" id="3.40.50.10610">
    <property type="entry name" value="ABC-type transport auxiliary lipoprotein component"/>
    <property type="match status" value="1"/>
</dbReference>
<gene>
    <name evidence="3" type="ORF">Gxy13693_016_029</name>
</gene>
<evidence type="ECO:0000313" key="4">
    <source>
        <dbReference type="Proteomes" id="UP000032683"/>
    </source>
</evidence>
<protein>
    <recommendedName>
        <fullName evidence="2">ABC-type transport auxiliary lipoprotein component domain-containing protein</fullName>
    </recommendedName>
</protein>
<evidence type="ECO:0000256" key="1">
    <source>
        <dbReference type="SAM" id="SignalP"/>
    </source>
</evidence>
<comment type="caution">
    <text evidence="3">The sequence shown here is derived from an EMBL/GenBank/DDBJ whole genome shotgun (WGS) entry which is preliminary data.</text>
</comment>